<name>A0A975SX18_9ACTN</name>
<dbReference type="Pfam" id="PF26604">
    <property type="entry name" value="CBU_0592"/>
    <property type="match status" value="1"/>
</dbReference>
<keyword evidence="1" id="KW-0472">Membrane</keyword>
<dbReference type="AlphaFoldDB" id="A0A975SX18"/>
<evidence type="ECO:0000256" key="1">
    <source>
        <dbReference type="SAM" id="Phobius"/>
    </source>
</evidence>
<dbReference type="InterPro" id="IPR058058">
    <property type="entry name" value="CBU_0592-like"/>
</dbReference>
<protein>
    <recommendedName>
        <fullName evidence="2">CBU-0592-like domain-containing protein</fullName>
    </recommendedName>
</protein>
<keyword evidence="1" id="KW-0812">Transmembrane</keyword>
<reference evidence="3" key="1">
    <citation type="submission" date="2021-06" db="EMBL/GenBank/DDBJ databases">
        <title>Complete genome sequence of Nocardioides sp. G188.</title>
        <authorList>
            <person name="Im W.-T."/>
        </authorList>
    </citation>
    <scope>NUCLEOTIDE SEQUENCE</scope>
    <source>
        <strain evidence="3">G188</strain>
    </source>
</reference>
<keyword evidence="1" id="KW-1133">Transmembrane helix</keyword>
<sequence>MFYEREVLVTTLIDVIGWAGAGTLVLAYALAAGGTLSVRTRTSAAMNVLGGLGLLINSAANDAWPSVGLNLVWLGIGMTGLIRYWRYAFVPAEATSSDQREG</sequence>
<evidence type="ECO:0000259" key="2">
    <source>
        <dbReference type="Pfam" id="PF26604"/>
    </source>
</evidence>
<gene>
    <name evidence="3" type="ORF">KRR39_18435</name>
</gene>
<organism evidence="3 4">
    <name type="scientific">Nocardioides panacis</name>
    <dbReference type="NCBI Taxonomy" id="2849501"/>
    <lineage>
        <taxon>Bacteria</taxon>
        <taxon>Bacillati</taxon>
        <taxon>Actinomycetota</taxon>
        <taxon>Actinomycetes</taxon>
        <taxon>Propionibacteriales</taxon>
        <taxon>Nocardioidaceae</taxon>
        <taxon>Nocardioides</taxon>
    </lineage>
</organism>
<dbReference type="Proteomes" id="UP000683575">
    <property type="component" value="Chromosome"/>
</dbReference>
<dbReference type="NCBIfam" id="NF047864">
    <property type="entry name" value="CBU_0592_membra"/>
    <property type="match status" value="1"/>
</dbReference>
<feature type="transmembrane region" description="Helical" evidence="1">
    <location>
        <begin position="12"/>
        <end position="31"/>
    </location>
</feature>
<accession>A0A975SX18</accession>
<keyword evidence="4" id="KW-1185">Reference proteome</keyword>
<dbReference type="EMBL" id="CP077062">
    <property type="protein sequence ID" value="QWZ07411.1"/>
    <property type="molecule type" value="Genomic_DNA"/>
</dbReference>
<evidence type="ECO:0000313" key="4">
    <source>
        <dbReference type="Proteomes" id="UP000683575"/>
    </source>
</evidence>
<feature type="domain" description="CBU-0592-like" evidence="2">
    <location>
        <begin position="13"/>
        <end position="86"/>
    </location>
</feature>
<proteinExistence type="predicted"/>
<evidence type="ECO:0000313" key="3">
    <source>
        <dbReference type="EMBL" id="QWZ07411.1"/>
    </source>
</evidence>
<dbReference type="RefSeq" id="WP_216938922.1">
    <property type="nucleotide sequence ID" value="NZ_CP077062.1"/>
</dbReference>
<dbReference type="KEGG" id="nps:KRR39_18435"/>